<dbReference type="PRINTS" id="PR00741">
    <property type="entry name" value="GLHYDRLASE29"/>
</dbReference>
<evidence type="ECO:0000256" key="1">
    <source>
        <dbReference type="ARBA" id="ARBA00004071"/>
    </source>
</evidence>
<dbReference type="EMBL" id="VDFP01000002">
    <property type="protein sequence ID" value="MQS75143.1"/>
    <property type="molecule type" value="Genomic_DNA"/>
</dbReference>
<evidence type="ECO:0000313" key="8">
    <source>
        <dbReference type="EMBL" id="MQS75143.1"/>
    </source>
</evidence>
<reference evidence="10 11" key="1">
    <citation type="journal article" date="2019" name="Syst. Appl. Microbiol.">
        <title>Polyphasic characterization of two novel Lactobacillus spp. isolated from blown salami packages: Description of Lactobacillus halodurans sp. nov. and Lactobacillus salsicarnum sp. nov.</title>
        <authorList>
            <person name="Schuster J.A."/>
            <person name="Klingl A."/>
            <person name="Vogel R.F."/>
            <person name="Ehrmann M.A."/>
        </authorList>
    </citation>
    <scope>NUCLEOTIDE SEQUENCE [LARGE SCALE GENOMIC DNA]</scope>
    <source>
        <strain evidence="9 10">TMW 1.1920</strain>
        <strain evidence="8 11">TMW 1.2172</strain>
    </source>
</reference>
<comment type="caution">
    <text evidence="8">The sequence shown here is derived from an EMBL/GenBank/DDBJ whole genome shotgun (WGS) entry which is preliminary data.</text>
</comment>
<keyword evidence="4" id="KW-0732">Signal</keyword>
<evidence type="ECO:0000313" key="10">
    <source>
        <dbReference type="Proteomes" id="UP000371423"/>
    </source>
</evidence>
<protein>
    <recommendedName>
        <fullName evidence="3">alpha-L-fucosidase</fullName>
        <ecNumber evidence="3">3.2.1.51</ecNumber>
    </recommendedName>
</protein>
<evidence type="ECO:0000256" key="2">
    <source>
        <dbReference type="ARBA" id="ARBA00007951"/>
    </source>
</evidence>
<dbReference type="PANTHER" id="PTHR10030">
    <property type="entry name" value="ALPHA-L-FUCOSIDASE"/>
    <property type="match status" value="1"/>
</dbReference>
<evidence type="ECO:0000256" key="4">
    <source>
        <dbReference type="ARBA" id="ARBA00022729"/>
    </source>
</evidence>
<dbReference type="GO" id="GO:0006004">
    <property type="term" value="P:fucose metabolic process"/>
    <property type="evidence" value="ECO:0007669"/>
    <property type="project" value="InterPro"/>
</dbReference>
<evidence type="ECO:0000256" key="5">
    <source>
        <dbReference type="ARBA" id="ARBA00022801"/>
    </source>
</evidence>
<dbReference type="InterPro" id="IPR017853">
    <property type="entry name" value="GH"/>
</dbReference>
<dbReference type="GO" id="GO:0004560">
    <property type="term" value="F:alpha-L-fucosidase activity"/>
    <property type="evidence" value="ECO:0007669"/>
    <property type="project" value="InterPro"/>
</dbReference>
<evidence type="ECO:0000256" key="6">
    <source>
        <dbReference type="ARBA" id="ARBA00023295"/>
    </source>
</evidence>
<dbReference type="Proteomes" id="UP000371423">
    <property type="component" value="Unassembled WGS sequence"/>
</dbReference>
<keyword evidence="10" id="KW-1185">Reference proteome</keyword>
<evidence type="ECO:0000259" key="7">
    <source>
        <dbReference type="Pfam" id="PF01120"/>
    </source>
</evidence>
<sequence>MNSYPKIIPIKRIRNYENMGVGLFIHWGLYSLLGKGEWTELIHNRDKKNYEKLIQKFTATHFDANKIVQSAKKMGAKYIVLTSKHHEGFFLYDSKGLSNFDSIHSAAKRDFIKEFVNACHKENIKPFIYMATYDWHTDNYEKNFEDYLKYLRKSVDILCSNYGKIGGFWFDGNWNKKEANWEMDKLYEIIRKKQPEAIIINNTGLKKRGILENENVDVLTYERGNPKSINHIGNGKKYVAGEISLTLNKHWGLATDDINYKSPAEIIKSIVQARCVGANILINIGLNGDGSIPRFSQDYMMIIGKWLKTNSSAIYSVKPFGLNNFNHTLNMVKDKNNSLYLFIDGLGNVGNDNVVLGGEGTNLRSFTNIYKPISKITWLDNNQDLKFMHDKSNGFLTIDANGFTYGSNWIIRVAKVQFKS</sequence>
<dbReference type="PANTHER" id="PTHR10030:SF37">
    <property type="entry name" value="ALPHA-L-FUCOSIDASE-RELATED"/>
    <property type="match status" value="1"/>
</dbReference>
<feature type="domain" description="Glycoside hydrolase family 29 N-terminal" evidence="7">
    <location>
        <begin position="16"/>
        <end position="311"/>
    </location>
</feature>
<gene>
    <name evidence="9" type="ORF">FHL05_06785</name>
    <name evidence="8" type="ORF">FHL06_01860</name>
</gene>
<evidence type="ECO:0000313" key="9">
    <source>
        <dbReference type="EMBL" id="MQS97593.1"/>
    </source>
</evidence>
<keyword evidence="5" id="KW-0378">Hydrolase</keyword>
<dbReference type="InterPro" id="IPR000933">
    <property type="entry name" value="Glyco_hydro_29"/>
</dbReference>
<dbReference type="RefSeq" id="WP_153384555.1">
    <property type="nucleotide sequence ID" value="NZ_VDFO01000021.1"/>
</dbReference>
<comment type="function">
    <text evidence="1">Alpha-L-fucosidase is responsible for hydrolyzing the alpha-1,6-linked fucose joined to the reducing-end N-acetylglucosamine of the carbohydrate moieties of glycoproteins.</text>
</comment>
<dbReference type="AlphaFoldDB" id="A0A5P0ZLP5"/>
<dbReference type="Gene3D" id="3.20.20.80">
    <property type="entry name" value="Glycosidases"/>
    <property type="match status" value="1"/>
</dbReference>
<evidence type="ECO:0000313" key="11">
    <source>
        <dbReference type="Proteomes" id="UP000414364"/>
    </source>
</evidence>
<dbReference type="EMBL" id="VDFO01000021">
    <property type="protein sequence ID" value="MQS97593.1"/>
    <property type="molecule type" value="Genomic_DNA"/>
</dbReference>
<dbReference type="EC" id="3.2.1.51" evidence="3"/>
<dbReference type="Pfam" id="PF01120">
    <property type="entry name" value="Alpha_L_fucos"/>
    <property type="match status" value="1"/>
</dbReference>
<dbReference type="GO" id="GO:0005764">
    <property type="term" value="C:lysosome"/>
    <property type="evidence" value="ECO:0007669"/>
    <property type="project" value="TreeGrafter"/>
</dbReference>
<keyword evidence="6" id="KW-0326">Glycosidase</keyword>
<dbReference type="InterPro" id="IPR057739">
    <property type="entry name" value="Glyco_hydro_29_N"/>
</dbReference>
<dbReference type="OrthoDB" id="107551at2"/>
<organism evidence="8 11">
    <name type="scientific">Companilactobacillus halodurans</name>
    <dbReference type="NCBI Taxonomy" id="2584183"/>
    <lineage>
        <taxon>Bacteria</taxon>
        <taxon>Bacillati</taxon>
        <taxon>Bacillota</taxon>
        <taxon>Bacilli</taxon>
        <taxon>Lactobacillales</taxon>
        <taxon>Lactobacillaceae</taxon>
        <taxon>Companilactobacillus</taxon>
    </lineage>
</organism>
<comment type="similarity">
    <text evidence="2">Belongs to the glycosyl hydrolase 29 family.</text>
</comment>
<dbReference type="GO" id="GO:0016139">
    <property type="term" value="P:glycoside catabolic process"/>
    <property type="evidence" value="ECO:0007669"/>
    <property type="project" value="TreeGrafter"/>
</dbReference>
<dbReference type="Proteomes" id="UP000414364">
    <property type="component" value="Unassembled WGS sequence"/>
</dbReference>
<proteinExistence type="inferred from homology"/>
<dbReference type="InterPro" id="IPR016286">
    <property type="entry name" value="FUC_metazoa-typ"/>
</dbReference>
<dbReference type="SUPFAM" id="SSF51445">
    <property type="entry name" value="(Trans)glycosidases"/>
    <property type="match status" value="1"/>
</dbReference>
<name>A0A5P0ZLP5_9LACO</name>
<accession>A0A5P0ZLP5</accession>
<evidence type="ECO:0000256" key="3">
    <source>
        <dbReference type="ARBA" id="ARBA00012662"/>
    </source>
</evidence>
<dbReference type="SMART" id="SM00812">
    <property type="entry name" value="Alpha_L_fucos"/>
    <property type="match status" value="1"/>
</dbReference>